<evidence type="ECO:0000256" key="3">
    <source>
        <dbReference type="ARBA" id="ARBA00022705"/>
    </source>
</evidence>
<keyword evidence="8" id="KW-0460">Magnesium</keyword>
<proteinExistence type="inferred from homology"/>
<evidence type="ECO:0000256" key="12">
    <source>
        <dbReference type="ARBA" id="ARBA00034003"/>
    </source>
</evidence>
<dbReference type="GO" id="GO:0006310">
    <property type="term" value="P:DNA recombination"/>
    <property type="evidence" value="ECO:0007669"/>
    <property type="project" value="UniProtKB-KW"/>
</dbReference>
<protein>
    <recommendedName>
        <fullName evidence="13">DNA ligase</fullName>
        <ecNumber evidence="13">6.5.1.1</ecNumber>
    </recommendedName>
</protein>
<dbReference type="EMBL" id="CP011853">
    <property type="protein sequence ID" value="ALG86821.1"/>
    <property type="molecule type" value="Genomic_DNA"/>
</dbReference>
<evidence type="ECO:0000256" key="9">
    <source>
        <dbReference type="ARBA" id="ARBA00023172"/>
    </source>
</evidence>
<keyword evidence="2" id="KW-0132">Cell division</keyword>
<dbReference type="PANTHER" id="PTHR45674:SF13">
    <property type="entry name" value="DNA LIGASE-RELATED"/>
    <property type="match status" value="1"/>
</dbReference>
<dbReference type="Pfam" id="PF04675">
    <property type="entry name" value="DNA_ligase_A_N"/>
    <property type="match status" value="1"/>
</dbReference>
<name>A0A0N9NGE1_9ACTN</name>
<dbReference type="GO" id="GO:0051301">
    <property type="term" value="P:cell division"/>
    <property type="evidence" value="ECO:0007669"/>
    <property type="project" value="UniProtKB-KW"/>
</dbReference>
<dbReference type="InterPro" id="IPR012308">
    <property type="entry name" value="DNA_ligase_ATP-dep_N"/>
</dbReference>
<evidence type="ECO:0000256" key="13">
    <source>
        <dbReference type="RuleBase" id="RU000617"/>
    </source>
</evidence>
<keyword evidence="9 13" id="KW-0233">DNA recombination</keyword>
<dbReference type="GO" id="GO:0003677">
    <property type="term" value="F:DNA binding"/>
    <property type="evidence" value="ECO:0007669"/>
    <property type="project" value="InterPro"/>
</dbReference>
<dbReference type="EC" id="6.5.1.1" evidence="13"/>
<comment type="catalytic activity">
    <reaction evidence="12 13">
        <text>ATP + (deoxyribonucleotide)n-3'-hydroxyl + 5'-phospho-(deoxyribonucleotide)m = (deoxyribonucleotide)n+m + AMP + diphosphate.</text>
        <dbReference type="EC" id="6.5.1.1"/>
    </reaction>
</comment>
<dbReference type="InterPro" id="IPR050191">
    <property type="entry name" value="ATP-dep_DNA_ligase"/>
</dbReference>
<evidence type="ECO:0000256" key="6">
    <source>
        <dbReference type="ARBA" id="ARBA00022763"/>
    </source>
</evidence>
<keyword evidence="4" id="KW-0479">Metal-binding</keyword>
<gene>
    <name evidence="16" type="ORF">ACH46_11575</name>
</gene>
<dbReference type="GO" id="GO:0006260">
    <property type="term" value="P:DNA replication"/>
    <property type="evidence" value="ECO:0007669"/>
    <property type="project" value="UniProtKB-KW"/>
</dbReference>
<dbReference type="SUPFAM" id="SSF56091">
    <property type="entry name" value="DNA ligase/mRNA capping enzyme, catalytic domain"/>
    <property type="match status" value="1"/>
</dbReference>
<evidence type="ECO:0000256" key="1">
    <source>
        <dbReference type="ARBA" id="ARBA00022598"/>
    </source>
</evidence>
<dbReference type="PROSITE" id="PS50160">
    <property type="entry name" value="DNA_LIGASE_A3"/>
    <property type="match status" value="1"/>
</dbReference>
<evidence type="ECO:0000256" key="14">
    <source>
        <dbReference type="RuleBase" id="RU004196"/>
    </source>
</evidence>
<dbReference type="SUPFAM" id="SSF50249">
    <property type="entry name" value="Nucleic acid-binding proteins"/>
    <property type="match status" value="1"/>
</dbReference>
<comment type="similarity">
    <text evidence="14">Belongs to the ATP-dependent DNA ligase family.</text>
</comment>
<evidence type="ECO:0000256" key="4">
    <source>
        <dbReference type="ARBA" id="ARBA00022723"/>
    </source>
</evidence>
<evidence type="ECO:0000259" key="15">
    <source>
        <dbReference type="PROSITE" id="PS50160"/>
    </source>
</evidence>
<dbReference type="NCBIfam" id="TIGR00574">
    <property type="entry name" value="dnl1"/>
    <property type="match status" value="1"/>
</dbReference>
<dbReference type="GO" id="GO:0071897">
    <property type="term" value="P:DNA biosynthetic process"/>
    <property type="evidence" value="ECO:0007669"/>
    <property type="project" value="InterPro"/>
</dbReference>
<dbReference type="InterPro" id="IPR016059">
    <property type="entry name" value="DNA_ligase_ATP-dep_CS"/>
</dbReference>
<sequence>MTAVVDAAADVTATRSRTEKTRRLAELVAALTPDEAVPTTGLLLGHPSRGRLGIGWRTASAARTDPAATPSLTVLDVDAAFATLADAHGPGSASIRSTALADLMGRATADEQDYLVRVLTGEMRTGALQGVLTDAAAKATGVPTATFRRAAMLSGDLGDTVRAALIGDDLTAVGLTPGVPVSPMLASSSTTVAEAIGAIGAASVEVKLDGARIQVHRVRGVVRVYTRTLADITERVPEIVATVAGFPGDDLVLDGEALAFDADGVARPFQETMSRFGSEAGRDEIALTPQFFDVLHADGTSLIDEPLRLRREILADIVGDRMVRGVLVDPDGADRGTAFFAEAIATGNEGVVVKGLESTYAAGRRGSNWIKVKPVYTYDLVVLAVEHGSGRRTGKLSNLHLGARDPQGRFGEPGGFVMVGKTFKGLTDELLEWQTEFFPTIAVAEDSQADDSRAEASHVVRVRPETVVEIAIDGVQRSSRYPGGVALRFARVRRYRVGADAKPADEADTIDELRGLLKE</sequence>
<reference evidence="17" key="1">
    <citation type="submission" date="2015-06" db="EMBL/GenBank/DDBJ databases">
        <title>Complete genome sequence and metabolic analysis of phthalate degradation pathway in Gordonia sp. QH-11.</title>
        <authorList>
            <person name="Jin D."/>
            <person name="Kong X."/>
            <person name="Bai Z."/>
        </authorList>
    </citation>
    <scope>NUCLEOTIDE SEQUENCE [LARGE SCALE GENOMIC DNA]</scope>
    <source>
        <strain evidence="17">QH-11</strain>
    </source>
</reference>
<dbReference type="Pfam" id="PF04679">
    <property type="entry name" value="DNA_ligase_A_C"/>
    <property type="match status" value="1"/>
</dbReference>
<dbReference type="InterPro" id="IPR000977">
    <property type="entry name" value="DNA_ligase_ATP-dep"/>
</dbReference>
<keyword evidence="5 13" id="KW-0547">Nucleotide-binding</keyword>
<dbReference type="Pfam" id="PF01068">
    <property type="entry name" value="DNA_ligase_A_M"/>
    <property type="match status" value="1"/>
</dbReference>
<evidence type="ECO:0000256" key="5">
    <source>
        <dbReference type="ARBA" id="ARBA00022741"/>
    </source>
</evidence>
<keyword evidence="10 13" id="KW-0234">DNA repair</keyword>
<reference evidence="16 17" key="2">
    <citation type="journal article" date="2017" name="Int. J. Syst. Evol. Microbiol.">
        <title>Gordonia phthalatica sp. nov., a di-n-butyl phthalate-degrading bacterium isolated from activated sludge.</title>
        <authorList>
            <person name="Jin D."/>
            <person name="Kong X."/>
            <person name="Jia M."/>
            <person name="Yu X."/>
            <person name="Wang X."/>
            <person name="Zhuang X."/>
            <person name="Deng Y."/>
            <person name="Bai Z."/>
        </authorList>
    </citation>
    <scope>NUCLEOTIDE SEQUENCE [LARGE SCALE GENOMIC DNA]</scope>
    <source>
        <strain evidence="16 17">QH-11</strain>
    </source>
</reference>
<dbReference type="STRING" id="1136941.ACH46_11575"/>
<dbReference type="SUPFAM" id="SSF117018">
    <property type="entry name" value="ATP-dependent DNA ligase DNA-binding domain"/>
    <property type="match status" value="1"/>
</dbReference>
<organism evidence="16 17">
    <name type="scientific">Gordonia phthalatica</name>
    <dbReference type="NCBI Taxonomy" id="1136941"/>
    <lineage>
        <taxon>Bacteria</taxon>
        <taxon>Bacillati</taxon>
        <taxon>Actinomycetota</taxon>
        <taxon>Actinomycetes</taxon>
        <taxon>Mycobacteriales</taxon>
        <taxon>Gordoniaceae</taxon>
        <taxon>Gordonia</taxon>
    </lineage>
</organism>
<dbReference type="InterPro" id="IPR012340">
    <property type="entry name" value="NA-bd_OB-fold"/>
</dbReference>
<evidence type="ECO:0000256" key="8">
    <source>
        <dbReference type="ARBA" id="ARBA00022842"/>
    </source>
</evidence>
<dbReference type="Gene3D" id="3.30.470.30">
    <property type="entry name" value="DNA ligase/mRNA capping enzyme"/>
    <property type="match status" value="1"/>
</dbReference>
<dbReference type="GO" id="GO:0003910">
    <property type="term" value="F:DNA ligase (ATP) activity"/>
    <property type="evidence" value="ECO:0007669"/>
    <property type="project" value="UniProtKB-EC"/>
</dbReference>
<keyword evidence="17" id="KW-1185">Reference proteome</keyword>
<dbReference type="InterPro" id="IPR012309">
    <property type="entry name" value="DNA_ligase_ATP-dep_C"/>
</dbReference>
<dbReference type="Gene3D" id="2.40.50.140">
    <property type="entry name" value="Nucleic acid-binding proteins"/>
    <property type="match status" value="1"/>
</dbReference>
<dbReference type="GO" id="GO:0006281">
    <property type="term" value="P:DNA repair"/>
    <property type="evidence" value="ECO:0007669"/>
    <property type="project" value="UniProtKB-KW"/>
</dbReference>
<evidence type="ECO:0000313" key="17">
    <source>
        <dbReference type="Proteomes" id="UP000063789"/>
    </source>
</evidence>
<dbReference type="GO" id="GO:0046872">
    <property type="term" value="F:metal ion binding"/>
    <property type="evidence" value="ECO:0007669"/>
    <property type="project" value="UniProtKB-KW"/>
</dbReference>
<dbReference type="KEGG" id="goq:ACH46_11575"/>
<feature type="domain" description="ATP-dependent DNA ligase family profile" evidence="15">
    <location>
        <begin position="292"/>
        <end position="405"/>
    </location>
</feature>
<dbReference type="GO" id="GO:0005524">
    <property type="term" value="F:ATP binding"/>
    <property type="evidence" value="ECO:0007669"/>
    <property type="project" value="UniProtKB-KW"/>
</dbReference>
<dbReference type="AlphaFoldDB" id="A0A0N9NGE1"/>
<keyword evidence="11" id="KW-0131">Cell cycle</keyword>
<dbReference type="InterPro" id="IPR012310">
    <property type="entry name" value="DNA_ligase_ATP-dep_cent"/>
</dbReference>
<evidence type="ECO:0000256" key="11">
    <source>
        <dbReference type="ARBA" id="ARBA00023306"/>
    </source>
</evidence>
<dbReference type="Proteomes" id="UP000063789">
    <property type="component" value="Chromosome"/>
</dbReference>
<keyword evidence="7 13" id="KW-0067">ATP-binding</keyword>
<keyword evidence="1 13" id="KW-0436">Ligase</keyword>
<dbReference type="PROSITE" id="PS00697">
    <property type="entry name" value="DNA_LIGASE_A1"/>
    <property type="match status" value="1"/>
</dbReference>
<evidence type="ECO:0000256" key="10">
    <source>
        <dbReference type="ARBA" id="ARBA00023204"/>
    </source>
</evidence>
<evidence type="ECO:0000256" key="7">
    <source>
        <dbReference type="ARBA" id="ARBA00022840"/>
    </source>
</evidence>
<keyword evidence="6 13" id="KW-0227">DNA damage</keyword>
<keyword evidence="3" id="KW-0235">DNA replication</keyword>
<evidence type="ECO:0000313" key="16">
    <source>
        <dbReference type="EMBL" id="ALG86821.1"/>
    </source>
</evidence>
<dbReference type="PATRIC" id="fig|1136941.3.peg.2362"/>
<evidence type="ECO:0000256" key="2">
    <source>
        <dbReference type="ARBA" id="ARBA00022618"/>
    </source>
</evidence>
<dbReference type="InterPro" id="IPR036599">
    <property type="entry name" value="DNA_ligase_N_sf"/>
</dbReference>
<dbReference type="PANTHER" id="PTHR45674">
    <property type="entry name" value="DNA LIGASE 1/3 FAMILY MEMBER"/>
    <property type="match status" value="1"/>
</dbReference>
<accession>A0A0N9NGE1</accession>
<dbReference type="Gene3D" id="1.10.3260.10">
    <property type="entry name" value="DNA ligase, ATP-dependent, N-terminal domain"/>
    <property type="match status" value="1"/>
</dbReference>